<feature type="compositionally biased region" description="Polar residues" evidence="2">
    <location>
        <begin position="59"/>
        <end position="72"/>
    </location>
</feature>
<keyword evidence="1" id="KW-0479">Metal-binding</keyword>
<dbReference type="EMBL" id="RXIC02000021">
    <property type="protein sequence ID" value="KAB1218800.1"/>
    <property type="molecule type" value="Genomic_DNA"/>
</dbReference>
<dbReference type="OrthoDB" id="3941538at2759"/>
<dbReference type="Proteomes" id="UP000516437">
    <property type="component" value="Chromosome 3"/>
</dbReference>
<feature type="region of interest" description="Disordered" evidence="2">
    <location>
        <begin position="86"/>
        <end position="111"/>
    </location>
</feature>
<feature type="binding site" evidence="1">
    <location>
        <position position="350"/>
    </location>
    <ligand>
        <name>Zn(2+)</name>
        <dbReference type="ChEBI" id="CHEBI:29105"/>
    </ligand>
</feature>
<organism evidence="3 4">
    <name type="scientific">Morella rubra</name>
    <name type="common">Chinese bayberry</name>
    <dbReference type="NCBI Taxonomy" id="262757"/>
    <lineage>
        <taxon>Eukaryota</taxon>
        <taxon>Viridiplantae</taxon>
        <taxon>Streptophyta</taxon>
        <taxon>Embryophyta</taxon>
        <taxon>Tracheophyta</taxon>
        <taxon>Spermatophyta</taxon>
        <taxon>Magnoliopsida</taxon>
        <taxon>eudicotyledons</taxon>
        <taxon>Gunneridae</taxon>
        <taxon>Pentapetalae</taxon>
        <taxon>rosids</taxon>
        <taxon>fabids</taxon>
        <taxon>Fagales</taxon>
        <taxon>Myricaceae</taxon>
        <taxon>Morella</taxon>
    </lineage>
</organism>
<gene>
    <name evidence="3" type="ORF">CJ030_MR3G026680</name>
</gene>
<keyword evidence="1" id="KW-0862">Zinc</keyword>
<evidence type="ECO:0000313" key="3">
    <source>
        <dbReference type="EMBL" id="KAB1218800.1"/>
    </source>
</evidence>
<dbReference type="GO" id="GO:0046872">
    <property type="term" value="F:metal ion binding"/>
    <property type="evidence" value="ECO:0007669"/>
    <property type="project" value="UniProtKB-KW"/>
</dbReference>
<comment type="caution">
    <text evidence="3">The sequence shown here is derived from an EMBL/GenBank/DDBJ whole genome shotgun (WGS) entry which is preliminary data.</text>
</comment>
<dbReference type="InterPro" id="IPR005019">
    <property type="entry name" value="Adenine_glyco"/>
</dbReference>
<evidence type="ECO:0000256" key="2">
    <source>
        <dbReference type="SAM" id="MobiDB-lite"/>
    </source>
</evidence>
<proteinExistence type="predicted"/>
<feature type="binding site" evidence="1">
    <location>
        <position position="164"/>
    </location>
    <ligand>
        <name>Zn(2+)</name>
        <dbReference type="ChEBI" id="CHEBI:29105"/>
    </ligand>
</feature>
<protein>
    <submittedName>
        <fullName evidence="3">Putative GMP synthase [glutamine-hydrolyzing]</fullName>
    </submittedName>
</protein>
<dbReference type="GO" id="GO:0008725">
    <property type="term" value="F:DNA-3-methyladenine glycosylase activity"/>
    <property type="evidence" value="ECO:0007669"/>
    <property type="project" value="InterPro"/>
</dbReference>
<dbReference type="PANTHER" id="PTHR31116:SF5">
    <property type="entry name" value="OS06G0649800 PROTEIN"/>
    <property type="match status" value="1"/>
</dbReference>
<dbReference type="InterPro" id="IPR011257">
    <property type="entry name" value="DNA_glycosylase"/>
</dbReference>
<dbReference type="PANTHER" id="PTHR31116">
    <property type="entry name" value="OS04G0501200 PROTEIN"/>
    <property type="match status" value="1"/>
</dbReference>
<accession>A0A6A1W7P0</accession>
<dbReference type="GO" id="GO:0006284">
    <property type="term" value="P:base-excision repair"/>
    <property type="evidence" value="ECO:0007669"/>
    <property type="project" value="InterPro"/>
</dbReference>
<feature type="binding site" evidence="1">
    <location>
        <position position="346"/>
    </location>
    <ligand>
        <name>Zn(2+)</name>
        <dbReference type="ChEBI" id="CHEBI:29105"/>
    </ligand>
</feature>
<feature type="compositionally biased region" description="Basic and acidic residues" evidence="2">
    <location>
        <begin position="42"/>
        <end position="53"/>
    </location>
</feature>
<keyword evidence="4" id="KW-1185">Reference proteome</keyword>
<evidence type="ECO:0000313" key="4">
    <source>
        <dbReference type="Proteomes" id="UP000516437"/>
    </source>
</evidence>
<name>A0A6A1W7P0_9ROSI</name>
<evidence type="ECO:0000256" key="1">
    <source>
        <dbReference type="PIRSR" id="PIRSR605019-1"/>
    </source>
</evidence>
<dbReference type="SUPFAM" id="SSF48150">
    <property type="entry name" value="DNA-glycosylase"/>
    <property type="match status" value="1"/>
</dbReference>
<feature type="region of interest" description="Disordered" evidence="2">
    <location>
        <begin position="1"/>
        <end position="72"/>
    </location>
</feature>
<dbReference type="Gene3D" id="1.10.340.30">
    <property type="entry name" value="Hypothetical protein, domain 2"/>
    <property type="match status" value="1"/>
</dbReference>
<dbReference type="Pfam" id="PF03352">
    <property type="entry name" value="Adenine_glyco"/>
    <property type="match status" value="2"/>
</dbReference>
<dbReference type="AlphaFoldDB" id="A0A6A1W7P0"/>
<reference evidence="3 4" key="1">
    <citation type="journal article" date="2019" name="Plant Biotechnol. J.">
        <title>The red bayberry genome and genetic basis of sex determination.</title>
        <authorList>
            <person name="Jia H.M."/>
            <person name="Jia H.J."/>
            <person name="Cai Q.L."/>
            <person name="Wang Y."/>
            <person name="Zhao H.B."/>
            <person name="Yang W.F."/>
            <person name="Wang G.Y."/>
            <person name="Li Y.H."/>
            <person name="Zhan D.L."/>
            <person name="Shen Y.T."/>
            <person name="Niu Q.F."/>
            <person name="Chang L."/>
            <person name="Qiu J."/>
            <person name="Zhao L."/>
            <person name="Xie H.B."/>
            <person name="Fu W.Y."/>
            <person name="Jin J."/>
            <person name="Li X.W."/>
            <person name="Jiao Y."/>
            <person name="Zhou C.C."/>
            <person name="Tu T."/>
            <person name="Chai C.Y."/>
            <person name="Gao J.L."/>
            <person name="Fan L.J."/>
            <person name="van de Weg E."/>
            <person name="Wang J.Y."/>
            <person name="Gao Z.S."/>
        </authorList>
    </citation>
    <scope>NUCLEOTIDE SEQUENCE [LARGE SCALE GENOMIC DNA]</scope>
    <source>
        <tissue evidence="3">Leaves</tissue>
    </source>
</reference>
<feature type="compositionally biased region" description="Low complexity" evidence="2">
    <location>
        <begin position="86"/>
        <end position="105"/>
    </location>
</feature>
<feature type="binding site" evidence="1">
    <location>
        <position position="149"/>
    </location>
    <ligand>
        <name>Zn(2+)</name>
        <dbReference type="ChEBI" id="CHEBI:29105"/>
    </ligand>
</feature>
<sequence length="391" mass="43389">MSGPPRVRSMNIADSDSRPVLGPAGNKTRPTETGKTTSKPAKKSEKALRDSDVKHKKSIASSPPISVPNSPQRETALFALRRQHSRTASCSSDASSSTSDTPSLSGRVGARRKQCGLKMEKVGKVERLAGVAGCLMVDSIGCLESKKRCAWVTPKTDPCYAAFHDEEWGVPVHDDKKLFEFLCLSGALAELPWPAILNKRELFRDVFLDFDPRAVSKLSEKKIVTPGSPASSLLSEVKLRAIIENAHQMCKVENGLLLVFEIIDPVFDEKALADDVIEDFGSFDKYIWNFVNHKPIVSQFRYPRQVPVKTPKAEMISKDLVRRGFRSVGPTVVYSFMQVAGLTNDHLISCFRFKESMSMTEADGKESTLRPKVEERFHEDTTDLGLARVMD</sequence>